<dbReference type="EMBL" id="CM000776">
    <property type="protein sequence ID" value="EES89042.1"/>
    <property type="molecule type" value="Genomic_DNA"/>
</dbReference>
<sequence length="160" mass="19109">MQAFSSMRRNRTDKKNLRILFLVIGIVVYISISDIYYLLPPLFGVIYVLAQERFEANDINAFYWLIPLFIFLETSKGLPFLSTLLFMAFSFKIILPKFRKFFGFSKIFIPLFIIYAYFGYFIFLNFMGFLFDYDVPPFSWILGFYAGVEIVLIWLFLWVF</sequence>
<feature type="transmembrane region" description="Helical" evidence="1">
    <location>
        <begin position="107"/>
        <end position="131"/>
    </location>
</feature>
<evidence type="ECO:0000256" key="1">
    <source>
        <dbReference type="SAM" id="Phobius"/>
    </source>
</evidence>
<proteinExistence type="predicted"/>
<keyword evidence="1" id="KW-0812">Transmembrane</keyword>
<keyword evidence="1" id="KW-0472">Membrane</keyword>
<feature type="transmembrane region" description="Helical" evidence="1">
    <location>
        <begin position="137"/>
        <end position="159"/>
    </location>
</feature>
<evidence type="ECO:0000313" key="2">
    <source>
        <dbReference type="EMBL" id="EES89042.1"/>
    </source>
</evidence>
<dbReference type="AlphaFoldDB" id="C5ZVW1"/>
<reference evidence="2 3" key="1">
    <citation type="journal article" date="2009" name="J. Bacteriol.">
        <title>Genome sequence of the emerging pathogen Helicobacter canadensis.</title>
        <authorList>
            <person name="Loman N.J."/>
            <person name="Snyder L.A."/>
            <person name="Linton J.D."/>
            <person name="Langdon R."/>
            <person name="Lawson A.J."/>
            <person name="Weinstock G.M."/>
            <person name="Wren B.W."/>
            <person name="Pallen M.J."/>
        </authorList>
    </citation>
    <scope>NUCLEOTIDE SEQUENCE [LARGE SCALE GENOMIC DNA]</scope>
    <source>
        <strain evidence="2 3">MIT 98-5491</strain>
    </source>
</reference>
<dbReference type="OrthoDB" id="5328612at2"/>
<organism evidence="2 3">
    <name type="scientific">Helicobacter canadensis MIT 98-5491</name>
    <dbReference type="NCBI Taxonomy" id="537970"/>
    <lineage>
        <taxon>Bacteria</taxon>
        <taxon>Pseudomonadati</taxon>
        <taxon>Campylobacterota</taxon>
        <taxon>Epsilonproteobacteria</taxon>
        <taxon>Campylobacterales</taxon>
        <taxon>Helicobacteraceae</taxon>
        <taxon>Helicobacter</taxon>
    </lineage>
</organism>
<dbReference type="STRING" id="537970.HCAN_0324"/>
<feature type="transmembrane region" description="Helical" evidence="1">
    <location>
        <begin position="20"/>
        <end position="39"/>
    </location>
</feature>
<keyword evidence="3" id="KW-1185">Reference proteome</keyword>
<gene>
    <name evidence="2" type="ORF">HCAN_0324</name>
</gene>
<name>C5ZVW1_9HELI</name>
<protein>
    <submittedName>
        <fullName evidence="2">Uncharacterized protein</fullName>
    </submittedName>
</protein>
<keyword evidence="1" id="KW-1133">Transmembrane helix</keyword>
<dbReference type="HOGENOM" id="CLU_1730691_0_0_7"/>
<accession>C5ZVW1</accession>
<dbReference type="Proteomes" id="UP000007032">
    <property type="component" value="Chromosome"/>
</dbReference>
<evidence type="ECO:0000313" key="3">
    <source>
        <dbReference type="Proteomes" id="UP000007032"/>
    </source>
</evidence>